<dbReference type="InterPro" id="IPR015421">
    <property type="entry name" value="PyrdxlP-dep_Trfase_major"/>
</dbReference>
<evidence type="ECO:0008006" key="6">
    <source>
        <dbReference type="Google" id="ProtNLM"/>
    </source>
</evidence>
<organism evidence="4 5">
    <name type="scientific">Pichia inconspicua</name>
    <dbReference type="NCBI Taxonomy" id="52247"/>
    <lineage>
        <taxon>Eukaryota</taxon>
        <taxon>Fungi</taxon>
        <taxon>Dikarya</taxon>
        <taxon>Ascomycota</taxon>
        <taxon>Saccharomycotina</taxon>
        <taxon>Pichiomycetes</taxon>
        <taxon>Pichiales</taxon>
        <taxon>Pichiaceae</taxon>
        <taxon>Pichia</taxon>
    </lineage>
</organism>
<evidence type="ECO:0000313" key="5">
    <source>
        <dbReference type="Proteomes" id="UP000307173"/>
    </source>
</evidence>
<gene>
    <name evidence="4" type="ORF">CANINC_003148</name>
</gene>
<dbReference type="EMBL" id="SELW01000519">
    <property type="protein sequence ID" value="TID23856.1"/>
    <property type="molecule type" value="Genomic_DNA"/>
</dbReference>
<evidence type="ECO:0000256" key="1">
    <source>
        <dbReference type="ARBA" id="ARBA00008954"/>
    </source>
</evidence>
<dbReference type="OrthoDB" id="10261433at2759"/>
<accession>A0A4T0X0L9</accession>
<proteinExistence type="inferred from homology"/>
<evidence type="ECO:0000256" key="3">
    <source>
        <dbReference type="RuleBase" id="RU003560"/>
    </source>
</evidence>
<dbReference type="GO" id="GO:0008483">
    <property type="term" value="F:transaminase activity"/>
    <property type="evidence" value="ECO:0007669"/>
    <property type="project" value="InterPro"/>
</dbReference>
<reference evidence="4 5" key="1">
    <citation type="journal article" date="2019" name="Front. Genet.">
        <title>Whole-Genome Sequencing of the Opportunistic Yeast Pathogen Candida inconspicua Uncovers Its Hybrid Origin.</title>
        <authorList>
            <person name="Mixao V."/>
            <person name="Hansen A.P."/>
            <person name="Saus E."/>
            <person name="Boekhout T."/>
            <person name="Lass-Florl C."/>
            <person name="Gabaldon T."/>
        </authorList>
    </citation>
    <scope>NUCLEOTIDE SEQUENCE [LARGE SCALE GENOMIC DNA]</scope>
    <source>
        <strain evidence="4 5">CBS 180</strain>
    </source>
</reference>
<keyword evidence="5" id="KW-1185">Reference proteome</keyword>
<dbReference type="SUPFAM" id="SSF53383">
    <property type="entry name" value="PLP-dependent transferases"/>
    <property type="match status" value="1"/>
</dbReference>
<dbReference type="Gene3D" id="3.40.640.10">
    <property type="entry name" value="Type I PLP-dependent aspartate aminotransferase-like (Major domain)"/>
    <property type="match status" value="1"/>
</dbReference>
<dbReference type="InterPro" id="IPR015422">
    <property type="entry name" value="PyrdxlP-dep_Trfase_small"/>
</dbReference>
<dbReference type="CDD" id="cd00610">
    <property type="entry name" value="OAT_like"/>
    <property type="match status" value="1"/>
</dbReference>
<dbReference type="GO" id="GO:0005829">
    <property type="term" value="C:cytosol"/>
    <property type="evidence" value="ECO:0007669"/>
    <property type="project" value="TreeGrafter"/>
</dbReference>
<evidence type="ECO:0000313" key="4">
    <source>
        <dbReference type="EMBL" id="TID23856.1"/>
    </source>
</evidence>
<dbReference type="PANTHER" id="PTHR43094">
    <property type="entry name" value="AMINOTRANSFERASE"/>
    <property type="match status" value="1"/>
</dbReference>
<dbReference type="PANTHER" id="PTHR43094:SF1">
    <property type="entry name" value="AMINOTRANSFERASE CLASS-III"/>
    <property type="match status" value="1"/>
</dbReference>
<dbReference type="Gene3D" id="3.90.1150.10">
    <property type="entry name" value="Aspartate Aminotransferase, domain 1"/>
    <property type="match status" value="1"/>
</dbReference>
<comment type="caution">
    <text evidence="4">The sequence shown here is derived from an EMBL/GenBank/DDBJ whole genome shotgun (WGS) entry which is preliminary data.</text>
</comment>
<dbReference type="InterPro" id="IPR005814">
    <property type="entry name" value="Aminotrans_3"/>
</dbReference>
<comment type="similarity">
    <text evidence="1 3">Belongs to the class-III pyridoxal-phosphate-dependent aminotransferase family.</text>
</comment>
<dbReference type="GO" id="GO:0030170">
    <property type="term" value="F:pyridoxal phosphate binding"/>
    <property type="evidence" value="ECO:0007669"/>
    <property type="project" value="InterPro"/>
</dbReference>
<dbReference type="Proteomes" id="UP000307173">
    <property type="component" value="Unassembled WGS sequence"/>
</dbReference>
<evidence type="ECO:0000256" key="2">
    <source>
        <dbReference type="ARBA" id="ARBA00022898"/>
    </source>
</evidence>
<name>A0A4T0X0L9_9ASCO</name>
<dbReference type="AlphaFoldDB" id="A0A4T0X0L9"/>
<dbReference type="Pfam" id="PF00202">
    <property type="entry name" value="Aminotran_3"/>
    <property type="match status" value="1"/>
</dbReference>
<protein>
    <recommendedName>
        <fullName evidence="6">Aminotransferase</fullName>
    </recommendedName>
</protein>
<sequence length="474" mass="52015">MTIDTKHKSYVFQKKIAEKGLMCVGSKNDGMYLVLEDPTTGEQKTVLDGISGAAVCSLGHNDPEITSQFTKWAEESAYTFGAYYGNNAAEELSKFMCDRSKGAFDSCLWTQSGSEATENAIKIMRQYHLERGDDKRYKIISRLQSYHGFTIGALSVGDGTRKPPFKKILLSDDQTPKMPQLYPYRDWKEGMTEEDYTKHLLEQAEKCFVENDPETISGVIVETVGGSTVGTPTPPKGYLDGLRALCHKYGALFMLDEVMCGLGRCGYDFTYMHPDFGLTTGGPDILSVGKTIGSGFVTLAGLFLSPNVCKVFNEGSGYILGAQTYHSHAFTCRVGLAVQQKIVRDNLVENVRVVGGYIKEQLKEKLKDCKIAGDVRGAGNFLSIEAVKDKVTKEYFDPKLAVGPNLHKRIFDKGVVVMGASGTVGYEYHGLNDVTAFGDHVMIGPAFTATKDHADIIVNAIVDAFYEAEKDLLG</sequence>
<keyword evidence="2 3" id="KW-0663">Pyridoxal phosphate</keyword>
<dbReference type="InterPro" id="IPR015424">
    <property type="entry name" value="PyrdxlP-dep_Trfase"/>
</dbReference>
<dbReference type="STRING" id="52247.A0A4T0X0L9"/>